<dbReference type="NCBIfam" id="TIGR03619">
    <property type="entry name" value="F420_Rv2161c"/>
    <property type="match status" value="1"/>
</dbReference>
<dbReference type="GO" id="GO:0046306">
    <property type="term" value="P:alkanesulfonate catabolic process"/>
    <property type="evidence" value="ECO:0007669"/>
    <property type="project" value="TreeGrafter"/>
</dbReference>
<evidence type="ECO:0000256" key="1">
    <source>
        <dbReference type="ARBA" id="ARBA00022630"/>
    </source>
</evidence>
<keyword evidence="1" id="KW-0285">Flavoprotein</keyword>
<dbReference type="PANTHER" id="PTHR42847:SF4">
    <property type="entry name" value="ALKANESULFONATE MONOOXYGENASE-RELATED"/>
    <property type="match status" value="1"/>
</dbReference>
<keyword evidence="3" id="KW-0560">Oxidoreductase</keyword>
<protein>
    <recommendedName>
        <fullName evidence="5">Luciferase-like domain-containing protein</fullName>
    </recommendedName>
</protein>
<organism evidence="6">
    <name type="scientific">marine metagenome</name>
    <dbReference type="NCBI Taxonomy" id="408172"/>
    <lineage>
        <taxon>unclassified sequences</taxon>
        <taxon>metagenomes</taxon>
        <taxon>ecological metagenomes</taxon>
    </lineage>
</organism>
<evidence type="ECO:0000256" key="2">
    <source>
        <dbReference type="ARBA" id="ARBA00022643"/>
    </source>
</evidence>
<feature type="domain" description="Luciferase-like" evidence="5">
    <location>
        <begin position="14"/>
        <end position="280"/>
    </location>
</feature>
<dbReference type="Pfam" id="PF00296">
    <property type="entry name" value="Bac_luciferase"/>
    <property type="match status" value="1"/>
</dbReference>
<name>A0A382BRX7_9ZZZZ</name>
<dbReference type="Gene3D" id="3.20.20.30">
    <property type="entry name" value="Luciferase-like domain"/>
    <property type="match status" value="1"/>
</dbReference>
<sequence>MKVGCVMAFNDFTPPDFIGEAAQYMEGQGFHQFWVPEHVLFFPEYESRYPYTDDGKIAGEPRSLLDPFTSLIYVAAHTSKIRLGTGICLVPQRNPVYTAKMVADLDFLSNGRFELGVGIGWLKEEFAALGVPWEDRAGRTIECIEVMHSLWCDEVSSYDGKYYQIKTAYQNPKPVQKPHPPILFGGESDAALRRVASIGQGWYGFNLTPDTLEERLEFLSTRLEEHGRSLSDIKIYAGMHPSVRGPSEMAKVEALGVEQVILGVMAGKMETLAARAQKAMAAVHG</sequence>
<dbReference type="InterPro" id="IPR036661">
    <property type="entry name" value="Luciferase-like_sf"/>
</dbReference>
<evidence type="ECO:0000256" key="3">
    <source>
        <dbReference type="ARBA" id="ARBA00023002"/>
    </source>
</evidence>
<evidence type="ECO:0000259" key="5">
    <source>
        <dbReference type="Pfam" id="PF00296"/>
    </source>
</evidence>
<reference evidence="6" key="1">
    <citation type="submission" date="2018-05" db="EMBL/GenBank/DDBJ databases">
        <authorList>
            <person name="Lanie J.A."/>
            <person name="Ng W.-L."/>
            <person name="Kazmierczak K.M."/>
            <person name="Andrzejewski T.M."/>
            <person name="Davidsen T.M."/>
            <person name="Wayne K.J."/>
            <person name="Tettelin H."/>
            <person name="Glass J.I."/>
            <person name="Rusch D."/>
            <person name="Podicherti R."/>
            <person name="Tsui H.-C.T."/>
            <person name="Winkler M.E."/>
        </authorList>
    </citation>
    <scope>NUCLEOTIDE SEQUENCE</scope>
</reference>
<dbReference type="EMBL" id="UINC01030949">
    <property type="protein sequence ID" value="SVB16192.1"/>
    <property type="molecule type" value="Genomic_DNA"/>
</dbReference>
<dbReference type="GO" id="GO:0008726">
    <property type="term" value="F:alkanesulfonate monooxygenase activity"/>
    <property type="evidence" value="ECO:0007669"/>
    <property type="project" value="TreeGrafter"/>
</dbReference>
<dbReference type="InterPro" id="IPR011251">
    <property type="entry name" value="Luciferase-like_dom"/>
</dbReference>
<keyword evidence="4" id="KW-0503">Monooxygenase</keyword>
<dbReference type="InterPro" id="IPR050172">
    <property type="entry name" value="SsuD_RutA_monooxygenase"/>
</dbReference>
<evidence type="ECO:0000256" key="4">
    <source>
        <dbReference type="ARBA" id="ARBA00023033"/>
    </source>
</evidence>
<evidence type="ECO:0000313" key="6">
    <source>
        <dbReference type="EMBL" id="SVB16192.1"/>
    </source>
</evidence>
<dbReference type="InterPro" id="IPR019921">
    <property type="entry name" value="Lucif-like_OxRdtase_Rv2161c"/>
</dbReference>
<keyword evidence="2" id="KW-0288">FMN</keyword>
<accession>A0A382BRX7</accession>
<dbReference type="AlphaFoldDB" id="A0A382BRX7"/>
<proteinExistence type="predicted"/>
<dbReference type="SUPFAM" id="SSF51679">
    <property type="entry name" value="Bacterial luciferase-like"/>
    <property type="match status" value="1"/>
</dbReference>
<dbReference type="PANTHER" id="PTHR42847">
    <property type="entry name" value="ALKANESULFONATE MONOOXYGENASE"/>
    <property type="match status" value="1"/>
</dbReference>
<gene>
    <name evidence="6" type="ORF">METZ01_LOCUS169046</name>
</gene>